<dbReference type="AlphaFoldDB" id="A0A645EL61"/>
<proteinExistence type="predicted"/>
<dbReference type="EMBL" id="VSSQ01048698">
    <property type="protein sequence ID" value="MPN02748.1"/>
    <property type="molecule type" value="Genomic_DNA"/>
</dbReference>
<accession>A0A645EL61</accession>
<name>A0A645EL61_9ZZZZ</name>
<protein>
    <submittedName>
        <fullName evidence="1">Uncharacterized protein</fullName>
    </submittedName>
</protein>
<organism evidence="1">
    <name type="scientific">bioreactor metagenome</name>
    <dbReference type="NCBI Taxonomy" id="1076179"/>
    <lineage>
        <taxon>unclassified sequences</taxon>
        <taxon>metagenomes</taxon>
        <taxon>ecological metagenomes</taxon>
    </lineage>
</organism>
<gene>
    <name evidence="1" type="ORF">SDC9_149964</name>
</gene>
<reference evidence="1" key="1">
    <citation type="submission" date="2019-08" db="EMBL/GenBank/DDBJ databases">
        <authorList>
            <person name="Kucharzyk K."/>
            <person name="Murdoch R.W."/>
            <person name="Higgins S."/>
            <person name="Loffler F."/>
        </authorList>
    </citation>
    <scope>NUCLEOTIDE SEQUENCE</scope>
</reference>
<comment type="caution">
    <text evidence="1">The sequence shown here is derived from an EMBL/GenBank/DDBJ whole genome shotgun (WGS) entry which is preliminary data.</text>
</comment>
<evidence type="ECO:0000313" key="1">
    <source>
        <dbReference type="EMBL" id="MPN02748.1"/>
    </source>
</evidence>
<sequence length="46" mass="5112">MIRLDQNVNHLMVPEKAEIFLPVLPVRMRDGAVGVIGRIVPDAEMA</sequence>